<protein>
    <submittedName>
        <fullName evidence="2">Uncharacterized protein</fullName>
    </submittedName>
</protein>
<gene>
    <name evidence="2" type="ORF">CCUR1050_LOCUS4744</name>
</gene>
<organism evidence="2">
    <name type="scientific">Cryptomonas curvata</name>
    <dbReference type="NCBI Taxonomy" id="233186"/>
    <lineage>
        <taxon>Eukaryota</taxon>
        <taxon>Cryptophyceae</taxon>
        <taxon>Cryptomonadales</taxon>
        <taxon>Cryptomonadaceae</taxon>
        <taxon>Cryptomonas</taxon>
    </lineage>
</organism>
<sequence>MTTHDFDPAKAIADGMLPITSVDISTFRMNLQAFYEHLEAVLEKMEDKLDAEDNEDHRRDQETERTVRSRIAGPWRSLCFSSLLQTNSSKIFPRAMEIWFSLYLKSSCSFNRLSGQISGPVSLSCTSGSDQLEEGTVITKALDEYKATANFLISKGYYHGAFGSVENCFEHDNTFMIVDSPSGSGKTLFGIALNQHFSKEELNTQVIHLIWPEAVCGQAVYDQLNTDYDRLVQSSIFFSYIRSLNFPEIRITGNRFETIWAATLKNLFPEGFDPDPFQTGGKRLLLFFDEMPLDPYSAGLMGKLRDLLKELKYVLLCLSGTNSKAANMVGQSQGSASSTVSNCSGSAWAVIITRLPSFDVDCPPIFKRWKSIEAKKELQHIVNCIRCSIVNGGNARSIAMAINCAEALNVEKFENAEECLDCWQIEFAKAVRRNKFDKTSYSETSKGLIGQLNMLLDASHDPDISNVLLSHHFAIRAIPDNGATISSKPNAKFEAGCF</sequence>
<dbReference type="EMBL" id="HBEZ01008547">
    <property type="protein sequence ID" value="CAD8627066.1"/>
    <property type="molecule type" value="Transcribed_RNA"/>
</dbReference>
<feature type="coiled-coil region" evidence="1">
    <location>
        <begin position="28"/>
        <end position="55"/>
    </location>
</feature>
<accession>A0A7S0M0E0</accession>
<keyword evidence="1" id="KW-0175">Coiled coil</keyword>
<dbReference type="AlphaFoldDB" id="A0A7S0M0E0"/>
<proteinExistence type="predicted"/>
<evidence type="ECO:0000256" key="1">
    <source>
        <dbReference type="SAM" id="Coils"/>
    </source>
</evidence>
<reference evidence="2" key="1">
    <citation type="submission" date="2021-01" db="EMBL/GenBank/DDBJ databases">
        <authorList>
            <person name="Corre E."/>
            <person name="Pelletier E."/>
            <person name="Niang G."/>
            <person name="Scheremetjew M."/>
            <person name="Finn R."/>
            <person name="Kale V."/>
            <person name="Holt S."/>
            <person name="Cochrane G."/>
            <person name="Meng A."/>
            <person name="Brown T."/>
            <person name="Cohen L."/>
        </authorList>
    </citation>
    <scope>NUCLEOTIDE SEQUENCE</scope>
    <source>
        <strain evidence="2">CCAP979/52</strain>
    </source>
</reference>
<name>A0A7S0M0E0_9CRYP</name>
<evidence type="ECO:0000313" key="2">
    <source>
        <dbReference type="EMBL" id="CAD8627066.1"/>
    </source>
</evidence>